<keyword evidence="8" id="KW-1185">Reference proteome</keyword>
<feature type="short sequence motif" description="GXGXXG" evidence="4">
    <location>
        <begin position="45"/>
        <end position="50"/>
    </location>
</feature>
<feature type="domain" description="PNPLA" evidence="6">
    <location>
        <begin position="41"/>
        <end position="204"/>
    </location>
</feature>
<evidence type="ECO:0000256" key="1">
    <source>
        <dbReference type="ARBA" id="ARBA00022801"/>
    </source>
</evidence>
<feature type="compositionally biased region" description="Basic residues" evidence="5">
    <location>
        <begin position="355"/>
        <end position="367"/>
    </location>
</feature>
<evidence type="ECO:0000259" key="6">
    <source>
        <dbReference type="PROSITE" id="PS51635"/>
    </source>
</evidence>
<evidence type="ECO:0000313" key="7">
    <source>
        <dbReference type="EMBL" id="QQP35888.1"/>
    </source>
</evidence>
<name>A0A7T8JUU9_CALRO</name>
<feature type="non-terminal residue" evidence="7">
    <location>
        <position position="382"/>
    </location>
</feature>
<dbReference type="PANTHER" id="PTHR14226:SF29">
    <property type="entry name" value="NEUROPATHY TARGET ESTERASE SWS"/>
    <property type="match status" value="1"/>
</dbReference>
<evidence type="ECO:0000256" key="2">
    <source>
        <dbReference type="ARBA" id="ARBA00022963"/>
    </source>
</evidence>
<dbReference type="SUPFAM" id="SSF52151">
    <property type="entry name" value="FabD/lysophospholipase-like"/>
    <property type="match status" value="1"/>
</dbReference>
<accession>A0A7T8JUU9</accession>
<dbReference type="EMBL" id="CP045904">
    <property type="protein sequence ID" value="QQP35888.1"/>
    <property type="molecule type" value="Genomic_DNA"/>
</dbReference>
<keyword evidence="2 4" id="KW-0442">Lipid degradation</keyword>
<comment type="caution">
    <text evidence="4">Lacks conserved residue(s) required for the propagation of feature annotation.</text>
</comment>
<protein>
    <recommendedName>
        <fullName evidence="6">PNPLA domain-containing protein</fullName>
    </recommendedName>
</protein>
<organism evidence="7 8">
    <name type="scientific">Caligus rogercresseyi</name>
    <name type="common">Sea louse</name>
    <dbReference type="NCBI Taxonomy" id="217165"/>
    <lineage>
        <taxon>Eukaryota</taxon>
        <taxon>Metazoa</taxon>
        <taxon>Ecdysozoa</taxon>
        <taxon>Arthropoda</taxon>
        <taxon>Crustacea</taxon>
        <taxon>Multicrustacea</taxon>
        <taxon>Hexanauplia</taxon>
        <taxon>Copepoda</taxon>
        <taxon>Siphonostomatoida</taxon>
        <taxon>Caligidae</taxon>
        <taxon>Caligus</taxon>
    </lineage>
</organism>
<feature type="active site" description="Proton acceptor" evidence="4">
    <location>
        <position position="191"/>
    </location>
</feature>
<feature type="active site" description="Nucleophile" evidence="4">
    <location>
        <position position="78"/>
    </location>
</feature>
<keyword evidence="3 4" id="KW-0443">Lipid metabolism</keyword>
<evidence type="ECO:0000256" key="4">
    <source>
        <dbReference type="PROSITE-ProRule" id="PRU01161"/>
    </source>
</evidence>
<dbReference type="InterPro" id="IPR050301">
    <property type="entry name" value="NTE"/>
</dbReference>
<dbReference type="Proteomes" id="UP000595437">
    <property type="component" value="Chromosome 15"/>
</dbReference>
<dbReference type="GO" id="GO:0005783">
    <property type="term" value="C:endoplasmic reticulum"/>
    <property type="evidence" value="ECO:0007669"/>
    <property type="project" value="TreeGrafter"/>
</dbReference>
<dbReference type="OrthoDB" id="421051at2759"/>
<keyword evidence="1 4" id="KW-0378">Hydrolase</keyword>
<feature type="compositionally biased region" description="Polar residues" evidence="5">
    <location>
        <begin position="370"/>
        <end position="382"/>
    </location>
</feature>
<dbReference type="PROSITE" id="PS51635">
    <property type="entry name" value="PNPLA"/>
    <property type="match status" value="1"/>
</dbReference>
<evidence type="ECO:0000256" key="3">
    <source>
        <dbReference type="ARBA" id="ARBA00023098"/>
    </source>
</evidence>
<proteinExistence type="predicted"/>
<dbReference type="InterPro" id="IPR016035">
    <property type="entry name" value="Acyl_Trfase/lysoPLipase"/>
</dbReference>
<evidence type="ECO:0000313" key="8">
    <source>
        <dbReference type="Proteomes" id="UP000595437"/>
    </source>
</evidence>
<gene>
    <name evidence="7" type="ORF">FKW44_020826</name>
</gene>
<dbReference type="Gene3D" id="3.40.1090.10">
    <property type="entry name" value="Cytosolic phospholipase A2 catalytic domain"/>
    <property type="match status" value="1"/>
</dbReference>
<sequence length="382" mass="44352">VSTPKGTRFWLKSRFLSRRNERRVIEFYKRRMQIHRLFRGLVLGGGGARGAAHIGMLKSIQEAGIPLTSLWCSSRDISAVAQKARTYFHRLATRFLLPLLDITYPYTSILTGNYFNYTLRETFEEDLYIEDLWLPFFCVRGCTLGEYSGRRTSPHDGCYVNNVPGDIMARQQCKYILAIDVATLDDRNLYDYGDSLSGWWVLWKKLNPFSSSVKIPDQSEIQLRLAFCSHYKNLEELKSNPNYEYIQPPVDRYLPGNFNMFDDILEVGYHHGKTYFTGLRKACELFSHNHRGHHVPPWLPARRDYKKQWAMHHQRTRLDSEPPYSFTDLAELVCQSTRDSSDLEALRSPKDGSHSSKRKTSSSRKQHSSGNKVNETQDFVNI</sequence>
<dbReference type="InterPro" id="IPR002641">
    <property type="entry name" value="PNPLA_dom"/>
</dbReference>
<dbReference type="GO" id="GO:0004622">
    <property type="term" value="F:phosphatidylcholine lysophospholipase activity"/>
    <property type="evidence" value="ECO:0007669"/>
    <property type="project" value="TreeGrafter"/>
</dbReference>
<reference evidence="8" key="1">
    <citation type="submission" date="2021-01" db="EMBL/GenBank/DDBJ databases">
        <title>Caligus Genome Assembly.</title>
        <authorList>
            <person name="Gallardo-Escarate C."/>
        </authorList>
    </citation>
    <scope>NUCLEOTIDE SEQUENCE [LARGE SCALE GENOMIC DNA]</scope>
</reference>
<dbReference type="GO" id="GO:0016042">
    <property type="term" value="P:lipid catabolic process"/>
    <property type="evidence" value="ECO:0007669"/>
    <property type="project" value="UniProtKB-UniRule"/>
</dbReference>
<evidence type="ECO:0000256" key="5">
    <source>
        <dbReference type="SAM" id="MobiDB-lite"/>
    </source>
</evidence>
<dbReference type="PANTHER" id="PTHR14226">
    <property type="entry name" value="NEUROPATHY TARGET ESTERASE/SWISS CHEESE D.MELANOGASTER"/>
    <property type="match status" value="1"/>
</dbReference>
<dbReference type="AlphaFoldDB" id="A0A7T8JUU9"/>
<feature type="compositionally biased region" description="Basic and acidic residues" evidence="5">
    <location>
        <begin position="339"/>
        <end position="354"/>
    </location>
</feature>
<feature type="region of interest" description="Disordered" evidence="5">
    <location>
        <begin position="338"/>
        <end position="382"/>
    </location>
</feature>